<dbReference type="EMBL" id="BK015725">
    <property type="protein sequence ID" value="DAE22054.1"/>
    <property type="molecule type" value="Genomic_DNA"/>
</dbReference>
<reference evidence="1" key="1">
    <citation type="journal article" date="2021" name="Proc. Natl. Acad. Sci. U.S.A.">
        <title>A Catalog of Tens of Thousands of Viruses from Human Metagenomes Reveals Hidden Associations with Chronic Diseases.</title>
        <authorList>
            <person name="Tisza M.J."/>
            <person name="Buck C.B."/>
        </authorList>
    </citation>
    <scope>NUCLEOTIDE SEQUENCE</scope>
    <source>
        <strain evidence="1">CtBtS10</strain>
    </source>
</reference>
<organism evidence="1">
    <name type="scientific">Siphoviridae sp. ctBtS10</name>
    <dbReference type="NCBI Taxonomy" id="2826190"/>
    <lineage>
        <taxon>Viruses</taxon>
        <taxon>Duplodnaviria</taxon>
        <taxon>Heunggongvirae</taxon>
        <taxon>Uroviricota</taxon>
        <taxon>Caudoviricetes</taxon>
    </lineage>
</organism>
<evidence type="ECO:0000313" key="1">
    <source>
        <dbReference type="EMBL" id="DAE22054.1"/>
    </source>
</evidence>
<protein>
    <submittedName>
        <fullName evidence="1">Uncharacterized protein</fullName>
    </submittedName>
</protein>
<accession>A0A8S5QS78</accession>
<name>A0A8S5QS78_9CAUD</name>
<sequence length="77" mass="8409">MLTVKDIVPILQFGEFDDKYGKEVPRLTVSADGLATHINPENKLEMAAYGDFIIDRIHVDELGVDLCVKSSLCTAGA</sequence>
<proteinExistence type="predicted"/>